<feature type="region of interest" description="Disordered" evidence="1">
    <location>
        <begin position="1"/>
        <end position="28"/>
    </location>
</feature>
<proteinExistence type="predicted"/>
<sequence>MNKSLQATYVPSTINPADAPRKQNGHESVHFEDEKESWNLLQLVPSNAVYRPEMPLILLGGLVQPLLLPPLESSRPNDWEGETGATENLPDHASLENYEMVPGPPKITYKPSTASTRKNS</sequence>
<feature type="compositionally biased region" description="Polar residues" evidence="1">
    <location>
        <begin position="110"/>
        <end position="120"/>
    </location>
</feature>
<protein>
    <submittedName>
        <fullName evidence="2">Uncharacterized protein</fullName>
    </submittedName>
</protein>
<gene>
    <name evidence="2" type="ORF">AYI68_g1214</name>
</gene>
<feature type="compositionally biased region" description="Polar residues" evidence="1">
    <location>
        <begin position="1"/>
        <end position="15"/>
    </location>
</feature>
<dbReference type="Proteomes" id="UP000187455">
    <property type="component" value="Unassembled WGS sequence"/>
</dbReference>
<organism evidence="2 3">
    <name type="scientific">Smittium mucronatum</name>
    <dbReference type="NCBI Taxonomy" id="133383"/>
    <lineage>
        <taxon>Eukaryota</taxon>
        <taxon>Fungi</taxon>
        <taxon>Fungi incertae sedis</taxon>
        <taxon>Zoopagomycota</taxon>
        <taxon>Kickxellomycotina</taxon>
        <taxon>Harpellomycetes</taxon>
        <taxon>Harpellales</taxon>
        <taxon>Legeriomycetaceae</taxon>
        <taxon>Smittium</taxon>
    </lineage>
</organism>
<evidence type="ECO:0000313" key="2">
    <source>
        <dbReference type="EMBL" id="OLY84620.1"/>
    </source>
</evidence>
<keyword evidence="3" id="KW-1185">Reference proteome</keyword>
<dbReference type="EMBL" id="LSSL01000431">
    <property type="protein sequence ID" value="OLY84620.1"/>
    <property type="molecule type" value="Genomic_DNA"/>
</dbReference>
<reference evidence="2 3" key="1">
    <citation type="journal article" date="2016" name="Mol. Biol. Evol.">
        <title>Genome-Wide Survey of Gut Fungi (Harpellales) Reveals the First Horizontally Transferred Ubiquitin Gene from a Mosquito Host.</title>
        <authorList>
            <person name="Wang Y."/>
            <person name="White M.M."/>
            <person name="Kvist S."/>
            <person name="Moncalvo J.M."/>
        </authorList>
    </citation>
    <scope>NUCLEOTIDE SEQUENCE [LARGE SCALE GENOMIC DNA]</scope>
    <source>
        <strain evidence="2 3">ALG-7-W6</strain>
    </source>
</reference>
<evidence type="ECO:0000256" key="1">
    <source>
        <dbReference type="SAM" id="MobiDB-lite"/>
    </source>
</evidence>
<evidence type="ECO:0000313" key="3">
    <source>
        <dbReference type="Proteomes" id="UP000187455"/>
    </source>
</evidence>
<name>A0A1R0H607_9FUNG</name>
<feature type="region of interest" description="Disordered" evidence="1">
    <location>
        <begin position="71"/>
        <end position="120"/>
    </location>
</feature>
<comment type="caution">
    <text evidence="2">The sequence shown here is derived from an EMBL/GenBank/DDBJ whole genome shotgun (WGS) entry which is preliminary data.</text>
</comment>
<dbReference type="AlphaFoldDB" id="A0A1R0H607"/>
<accession>A0A1R0H607</accession>
<feature type="compositionally biased region" description="Basic and acidic residues" evidence="1">
    <location>
        <begin position="19"/>
        <end position="28"/>
    </location>
</feature>